<feature type="transmembrane region" description="Helical" evidence="8">
    <location>
        <begin position="14"/>
        <end position="33"/>
    </location>
</feature>
<organism evidence="10 11">
    <name type="scientific">Hyella patelloides LEGE 07179</name>
    <dbReference type="NCBI Taxonomy" id="945734"/>
    <lineage>
        <taxon>Bacteria</taxon>
        <taxon>Bacillati</taxon>
        <taxon>Cyanobacteriota</taxon>
        <taxon>Cyanophyceae</taxon>
        <taxon>Pleurocapsales</taxon>
        <taxon>Hyellaceae</taxon>
        <taxon>Hyella</taxon>
    </lineage>
</organism>
<dbReference type="OrthoDB" id="495800at2"/>
<evidence type="ECO:0000256" key="8">
    <source>
        <dbReference type="SAM" id="Phobius"/>
    </source>
</evidence>
<dbReference type="AlphaFoldDB" id="A0A563VYI8"/>
<feature type="transmembrane region" description="Helical" evidence="8">
    <location>
        <begin position="177"/>
        <end position="194"/>
    </location>
</feature>
<keyword evidence="11" id="KW-1185">Reference proteome</keyword>
<name>A0A563VYI8_9CYAN</name>
<dbReference type="EMBL" id="CAACVJ010000401">
    <property type="protein sequence ID" value="VEP16524.1"/>
    <property type="molecule type" value="Genomic_DNA"/>
</dbReference>
<evidence type="ECO:0000256" key="4">
    <source>
        <dbReference type="ARBA" id="ARBA00022679"/>
    </source>
</evidence>
<keyword evidence="6 8" id="KW-1133">Transmembrane helix</keyword>
<dbReference type="GO" id="GO:0009103">
    <property type="term" value="P:lipopolysaccharide biosynthetic process"/>
    <property type="evidence" value="ECO:0007669"/>
    <property type="project" value="UniProtKB-ARBA"/>
</dbReference>
<dbReference type="PANTHER" id="PTHR33908:SF11">
    <property type="entry name" value="MEMBRANE PROTEIN"/>
    <property type="match status" value="1"/>
</dbReference>
<protein>
    <recommendedName>
        <fullName evidence="9">Glycosyltransferase RgtA/B/C/D-like domain-containing protein</fullName>
    </recommendedName>
</protein>
<feature type="transmembrane region" description="Helical" evidence="8">
    <location>
        <begin position="368"/>
        <end position="386"/>
    </location>
</feature>
<keyword evidence="3" id="KW-0328">Glycosyltransferase</keyword>
<evidence type="ECO:0000256" key="1">
    <source>
        <dbReference type="ARBA" id="ARBA00004651"/>
    </source>
</evidence>
<dbReference type="Proteomes" id="UP000320055">
    <property type="component" value="Unassembled WGS sequence"/>
</dbReference>
<evidence type="ECO:0000313" key="11">
    <source>
        <dbReference type="Proteomes" id="UP000320055"/>
    </source>
</evidence>
<feature type="transmembrane region" description="Helical" evidence="8">
    <location>
        <begin position="398"/>
        <end position="423"/>
    </location>
</feature>
<dbReference type="GO" id="GO:0005886">
    <property type="term" value="C:plasma membrane"/>
    <property type="evidence" value="ECO:0007669"/>
    <property type="project" value="UniProtKB-SubCell"/>
</dbReference>
<dbReference type="GO" id="GO:0016763">
    <property type="term" value="F:pentosyltransferase activity"/>
    <property type="evidence" value="ECO:0007669"/>
    <property type="project" value="TreeGrafter"/>
</dbReference>
<dbReference type="InterPro" id="IPR038731">
    <property type="entry name" value="RgtA/B/C-like"/>
</dbReference>
<feature type="transmembrane region" description="Helical" evidence="8">
    <location>
        <begin position="154"/>
        <end position="170"/>
    </location>
</feature>
<reference evidence="10 11" key="1">
    <citation type="submission" date="2019-01" db="EMBL/GenBank/DDBJ databases">
        <authorList>
            <person name="Brito A."/>
        </authorList>
    </citation>
    <scope>NUCLEOTIDE SEQUENCE [LARGE SCALE GENOMIC DNA]</scope>
    <source>
        <strain evidence="10">1</strain>
    </source>
</reference>
<dbReference type="PANTHER" id="PTHR33908">
    <property type="entry name" value="MANNOSYLTRANSFERASE YKCB-RELATED"/>
    <property type="match status" value="1"/>
</dbReference>
<keyword evidence="4" id="KW-0808">Transferase</keyword>
<gene>
    <name evidence="10" type="ORF">H1P_460018</name>
</gene>
<feature type="domain" description="Glycosyltransferase RgtA/B/C/D-like" evidence="9">
    <location>
        <begin position="103"/>
        <end position="262"/>
    </location>
</feature>
<sequence>MTTYSNRKAIVPQLLQYVIITTALLIVSLGIFVRFHNLEEKIYWLDESFTSLSISGYSRSDVKEQLITGKEVDISTIMKYQYPNDKANYQGTIQGLIEDEPQHTPIYFLTARFWTQIFGKSIGSIRTLSVVAGILCLPLMYLLCYELFNQPLTSWMATAFMAVSPFHVLYSQEARPFSLWTLTTLVSCVALLKVQKKPSIYGWLIYSYSMIISCYTFLFSLLTYLAHFIYILVSGKFRLNQVTITFCITGVLNIVGFLPWIIILIKNPPSNYTSLPASSIIEYPKAWIRNLSLPFADFNINASSDLEFLIPFLLYLVLLLLLISYSLLYLAKNGHKKAYFFLFSLIFIPFLILLLRDFGQGGQMTLRANYLIPSLLGIQIICSYTLSNKLLGRNPALWLNITAILLSISIASCSLMTSTNVWWIKDRENIHHRLANIVNESKRPLIISDVLTDDEFIRPFSVSHYLRDTAKFMFLFEPTADERWQKFTISGIYSDVFLYDPSESLKNHLIKNYGYRLVPLFDKKDSYHNYSDQMFFRLEPNQN</sequence>
<evidence type="ECO:0000256" key="2">
    <source>
        <dbReference type="ARBA" id="ARBA00022475"/>
    </source>
</evidence>
<feature type="transmembrane region" description="Helical" evidence="8">
    <location>
        <begin position="338"/>
        <end position="356"/>
    </location>
</feature>
<comment type="subcellular location">
    <subcellularLocation>
        <location evidence="1">Cell membrane</location>
        <topology evidence="1">Multi-pass membrane protein</topology>
    </subcellularLocation>
</comment>
<proteinExistence type="predicted"/>
<evidence type="ECO:0000256" key="5">
    <source>
        <dbReference type="ARBA" id="ARBA00022692"/>
    </source>
</evidence>
<evidence type="ECO:0000256" key="7">
    <source>
        <dbReference type="ARBA" id="ARBA00023136"/>
    </source>
</evidence>
<keyword evidence="5 8" id="KW-0812">Transmembrane</keyword>
<feature type="transmembrane region" description="Helical" evidence="8">
    <location>
        <begin position="308"/>
        <end position="331"/>
    </location>
</feature>
<feature type="transmembrane region" description="Helical" evidence="8">
    <location>
        <begin position="128"/>
        <end position="148"/>
    </location>
</feature>
<dbReference type="InterPro" id="IPR050297">
    <property type="entry name" value="LipidA_mod_glycosyltrf_83"/>
</dbReference>
<dbReference type="Pfam" id="PF13231">
    <property type="entry name" value="PMT_2"/>
    <property type="match status" value="1"/>
</dbReference>
<evidence type="ECO:0000256" key="6">
    <source>
        <dbReference type="ARBA" id="ARBA00022989"/>
    </source>
</evidence>
<accession>A0A563VYI8</accession>
<evidence type="ECO:0000256" key="3">
    <source>
        <dbReference type="ARBA" id="ARBA00022676"/>
    </source>
</evidence>
<feature type="transmembrane region" description="Helical" evidence="8">
    <location>
        <begin position="242"/>
        <end position="265"/>
    </location>
</feature>
<dbReference type="RefSeq" id="WP_144866313.1">
    <property type="nucleotide sequence ID" value="NZ_LR213806.1"/>
</dbReference>
<evidence type="ECO:0000313" key="10">
    <source>
        <dbReference type="EMBL" id="VEP16524.1"/>
    </source>
</evidence>
<keyword evidence="2" id="KW-1003">Cell membrane</keyword>
<keyword evidence="7 8" id="KW-0472">Membrane</keyword>
<feature type="transmembrane region" description="Helical" evidence="8">
    <location>
        <begin position="200"/>
        <end position="230"/>
    </location>
</feature>
<evidence type="ECO:0000259" key="9">
    <source>
        <dbReference type="Pfam" id="PF13231"/>
    </source>
</evidence>